<protein>
    <recommendedName>
        <fullName evidence="4">protein-serine/threonine phosphatase</fullName>
        <ecNumber evidence="4">3.1.3.16</ecNumber>
    </recommendedName>
</protein>
<evidence type="ECO:0000256" key="4">
    <source>
        <dbReference type="ARBA" id="ARBA00013081"/>
    </source>
</evidence>
<evidence type="ECO:0000256" key="6">
    <source>
        <dbReference type="ARBA" id="ARBA00022801"/>
    </source>
</evidence>
<evidence type="ECO:0000256" key="3">
    <source>
        <dbReference type="ARBA" id="ARBA00006702"/>
    </source>
</evidence>
<dbReference type="InterPro" id="IPR036457">
    <property type="entry name" value="PPM-type-like_dom_sf"/>
</dbReference>
<keyword evidence="9" id="KW-0464">Manganese</keyword>
<comment type="cofactor">
    <cofactor evidence="1">
        <name>Mn(2+)</name>
        <dbReference type="ChEBI" id="CHEBI:29035"/>
    </cofactor>
</comment>
<evidence type="ECO:0000313" key="15">
    <source>
        <dbReference type="Proteomes" id="UP000230069"/>
    </source>
</evidence>
<feature type="domain" description="PPM-type phosphatase" evidence="13">
    <location>
        <begin position="129"/>
        <end position="378"/>
    </location>
</feature>
<proteinExistence type="inferred from homology"/>
<organism evidence="14 15">
    <name type="scientific">Aquilegia coerulea</name>
    <name type="common">Rocky mountain columbine</name>
    <dbReference type="NCBI Taxonomy" id="218851"/>
    <lineage>
        <taxon>Eukaryota</taxon>
        <taxon>Viridiplantae</taxon>
        <taxon>Streptophyta</taxon>
        <taxon>Embryophyta</taxon>
        <taxon>Tracheophyta</taxon>
        <taxon>Spermatophyta</taxon>
        <taxon>Magnoliopsida</taxon>
        <taxon>Ranunculales</taxon>
        <taxon>Ranunculaceae</taxon>
        <taxon>Thalictroideae</taxon>
        <taxon>Aquilegia</taxon>
    </lineage>
</organism>
<dbReference type="EMBL" id="KZ305062">
    <property type="protein sequence ID" value="PIA32342.1"/>
    <property type="molecule type" value="Genomic_DNA"/>
</dbReference>
<comment type="catalytic activity">
    <reaction evidence="11">
        <text>O-phospho-L-threonyl-[protein] + H2O = L-threonyl-[protein] + phosphate</text>
        <dbReference type="Rhea" id="RHEA:47004"/>
        <dbReference type="Rhea" id="RHEA-COMP:11060"/>
        <dbReference type="Rhea" id="RHEA-COMP:11605"/>
        <dbReference type="ChEBI" id="CHEBI:15377"/>
        <dbReference type="ChEBI" id="CHEBI:30013"/>
        <dbReference type="ChEBI" id="CHEBI:43474"/>
        <dbReference type="ChEBI" id="CHEBI:61977"/>
        <dbReference type="EC" id="3.1.3.16"/>
    </reaction>
</comment>
<evidence type="ECO:0000256" key="10">
    <source>
        <dbReference type="ARBA" id="ARBA00047761"/>
    </source>
</evidence>
<dbReference type="CDD" id="cd00143">
    <property type="entry name" value="PP2Cc"/>
    <property type="match status" value="1"/>
</dbReference>
<reference evidence="14 15" key="1">
    <citation type="submission" date="2017-09" db="EMBL/GenBank/DDBJ databases">
        <title>WGS assembly of Aquilegia coerulea Goldsmith.</title>
        <authorList>
            <person name="Hodges S."/>
            <person name="Kramer E."/>
            <person name="Nordborg M."/>
            <person name="Tomkins J."/>
            <person name="Borevitz J."/>
            <person name="Derieg N."/>
            <person name="Yan J."/>
            <person name="Mihaltcheva S."/>
            <person name="Hayes R.D."/>
            <person name="Rokhsar D."/>
        </authorList>
    </citation>
    <scope>NUCLEOTIDE SEQUENCE [LARGE SCALE GENOMIC DNA]</scope>
    <source>
        <strain evidence="15">cv. Goldsmith</strain>
    </source>
</reference>
<comment type="cofactor">
    <cofactor evidence="2">
        <name>Mg(2+)</name>
        <dbReference type="ChEBI" id="CHEBI:18420"/>
    </cofactor>
</comment>
<dbReference type="GO" id="GO:0004722">
    <property type="term" value="F:protein serine/threonine phosphatase activity"/>
    <property type="evidence" value="ECO:0007669"/>
    <property type="project" value="UniProtKB-EC"/>
</dbReference>
<evidence type="ECO:0000256" key="1">
    <source>
        <dbReference type="ARBA" id="ARBA00001936"/>
    </source>
</evidence>
<dbReference type="AlphaFoldDB" id="A0A2G5CLZ8"/>
<keyword evidence="5" id="KW-0479">Metal-binding</keyword>
<dbReference type="FunCoup" id="A0A2G5CLZ8">
    <property type="interactions" value="38"/>
</dbReference>
<evidence type="ECO:0000256" key="12">
    <source>
        <dbReference type="RuleBase" id="RU003465"/>
    </source>
</evidence>
<dbReference type="InParanoid" id="A0A2G5CLZ8"/>
<dbReference type="InterPro" id="IPR015655">
    <property type="entry name" value="PP2C"/>
</dbReference>
<keyword evidence="8 12" id="KW-0904">Protein phosphatase</keyword>
<dbReference type="SMART" id="SM00331">
    <property type="entry name" value="PP2C_SIG"/>
    <property type="match status" value="1"/>
</dbReference>
<dbReference type="GO" id="GO:0009738">
    <property type="term" value="P:abscisic acid-activated signaling pathway"/>
    <property type="evidence" value="ECO:0007669"/>
    <property type="project" value="UniProtKB-ARBA"/>
</dbReference>
<dbReference type="SUPFAM" id="SSF81606">
    <property type="entry name" value="PP2C-like"/>
    <property type="match status" value="1"/>
</dbReference>
<evidence type="ECO:0000313" key="14">
    <source>
        <dbReference type="EMBL" id="PIA32342.1"/>
    </source>
</evidence>
<comment type="similarity">
    <text evidence="3 12">Belongs to the PP2C family.</text>
</comment>
<evidence type="ECO:0000256" key="11">
    <source>
        <dbReference type="ARBA" id="ARBA00048336"/>
    </source>
</evidence>
<keyword evidence="7" id="KW-0460">Magnesium</keyword>
<evidence type="ECO:0000256" key="7">
    <source>
        <dbReference type="ARBA" id="ARBA00022842"/>
    </source>
</evidence>
<dbReference type="FunFam" id="3.60.40.10:FF:000044">
    <property type="entry name" value="probable protein phosphatase 2C 25"/>
    <property type="match status" value="1"/>
</dbReference>
<dbReference type="STRING" id="218851.A0A2G5CLZ8"/>
<dbReference type="Pfam" id="PF00481">
    <property type="entry name" value="PP2C"/>
    <property type="match status" value="1"/>
</dbReference>
<accession>A0A2G5CLZ8</accession>
<keyword evidence="6 12" id="KW-0378">Hydrolase</keyword>
<dbReference type="InterPro" id="IPR000222">
    <property type="entry name" value="PP2C_BS"/>
</dbReference>
<sequence>MSCAVAIANSPVFSPSRVSLFCKTNSPETLSFNHNNHGSSSSPSCSSSPCSPYRLRLQKSPIGLRSFKKESVVVVSNSGLNNSSVDSNGSVVLKRKRPIMRIDIPVVASLSFSDIPVSEQSELQVEREGYSVYCKRGRRVAMEDRFSAVDNLHGDSKQAFFGVFDGHGGAKAAEFASEHLHKNIMKEITRRVDTVEAIKQGYLTTDSEFLKEDVRGGTCCVTALISKGDLLISNAGDCRAILSRGGVAEALTSDHRPSREDERERIETKGGYVDCRHGVWRLQGSLAVSRGIGDQHLKQWVIAEPETKTIRITSDCEFLVLASDGLWDKVTNQEAIDIARPLCVGSDKPAVLSACKRLAELAVMRGSLDDISVMVVGLRHFI</sequence>
<dbReference type="Proteomes" id="UP000230069">
    <property type="component" value="Unassembled WGS sequence"/>
</dbReference>
<dbReference type="OrthoDB" id="10264738at2759"/>
<dbReference type="Gene3D" id="3.60.40.10">
    <property type="entry name" value="PPM-type phosphatase domain"/>
    <property type="match status" value="1"/>
</dbReference>
<dbReference type="InterPro" id="IPR001932">
    <property type="entry name" value="PPM-type_phosphatase-like_dom"/>
</dbReference>
<evidence type="ECO:0000259" key="13">
    <source>
        <dbReference type="PROSITE" id="PS51746"/>
    </source>
</evidence>
<evidence type="ECO:0000256" key="5">
    <source>
        <dbReference type="ARBA" id="ARBA00022723"/>
    </source>
</evidence>
<evidence type="ECO:0000256" key="2">
    <source>
        <dbReference type="ARBA" id="ARBA00001946"/>
    </source>
</evidence>
<gene>
    <name evidence="14" type="ORF">AQUCO_04500147v1</name>
</gene>
<evidence type="ECO:0000256" key="9">
    <source>
        <dbReference type="ARBA" id="ARBA00023211"/>
    </source>
</evidence>
<dbReference type="PROSITE" id="PS51746">
    <property type="entry name" value="PPM_2"/>
    <property type="match status" value="1"/>
</dbReference>
<dbReference type="EC" id="3.1.3.16" evidence="4"/>
<dbReference type="PROSITE" id="PS01032">
    <property type="entry name" value="PPM_1"/>
    <property type="match status" value="1"/>
</dbReference>
<name>A0A2G5CLZ8_AQUCA</name>
<comment type="catalytic activity">
    <reaction evidence="10">
        <text>O-phospho-L-seryl-[protein] + H2O = L-seryl-[protein] + phosphate</text>
        <dbReference type="Rhea" id="RHEA:20629"/>
        <dbReference type="Rhea" id="RHEA-COMP:9863"/>
        <dbReference type="Rhea" id="RHEA-COMP:11604"/>
        <dbReference type="ChEBI" id="CHEBI:15377"/>
        <dbReference type="ChEBI" id="CHEBI:29999"/>
        <dbReference type="ChEBI" id="CHEBI:43474"/>
        <dbReference type="ChEBI" id="CHEBI:83421"/>
        <dbReference type="EC" id="3.1.3.16"/>
    </reaction>
</comment>
<dbReference type="SMART" id="SM00332">
    <property type="entry name" value="PP2Cc"/>
    <property type="match status" value="1"/>
</dbReference>
<keyword evidence="15" id="KW-1185">Reference proteome</keyword>
<dbReference type="GO" id="GO:0046872">
    <property type="term" value="F:metal ion binding"/>
    <property type="evidence" value="ECO:0007669"/>
    <property type="project" value="UniProtKB-KW"/>
</dbReference>
<evidence type="ECO:0000256" key="8">
    <source>
        <dbReference type="ARBA" id="ARBA00022912"/>
    </source>
</evidence>
<dbReference type="PANTHER" id="PTHR47992">
    <property type="entry name" value="PROTEIN PHOSPHATASE"/>
    <property type="match status" value="1"/>
</dbReference>